<dbReference type="KEGG" id="ccro:CMC5_019160"/>
<dbReference type="PANTHER" id="PTHR32309">
    <property type="entry name" value="TYROSINE-PROTEIN KINASE"/>
    <property type="match status" value="1"/>
</dbReference>
<evidence type="ECO:0000256" key="1">
    <source>
        <dbReference type="ARBA" id="ARBA00022741"/>
    </source>
</evidence>
<evidence type="ECO:0000256" key="3">
    <source>
        <dbReference type="SAM" id="MobiDB-lite"/>
    </source>
</evidence>
<dbReference type="AlphaFoldDB" id="A0A0K1EA95"/>
<dbReference type="EMBL" id="CP012159">
    <property type="protein sequence ID" value="AKT37774.1"/>
    <property type="molecule type" value="Genomic_DNA"/>
</dbReference>
<dbReference type="InterPro" id="IPR050445">
    <property type="entry name" value="Bact_polysacc_biosynth/exp"/>
</dbReference>
<evidence type="ECO:0000256" key="2">
    <source>
        <dbReference type="ARBA" id="ARBA00022840"/>
    </source>
</evidence>
<dbReference type="PANTHER" id="PTHR32309:SF13">
    <property type="entry name" value="FERRIC ENTEROBACTIN TRANSPORT PROTEIN FEPE"/>
    <property type="match status" value="1"/>
</dbReference>
<dbReference type="Gene3D" id="3.40.50.300">
    <property type="entry name" value="P-loop containing nucleotide triphosphate hydrolases"/>
    <property type="match status" value="1"/>
</dbReference>
<dbReference type="OrthoDB" id="9812433at2"/>
<dbReference type="STRING" id="52.CMC5_019160"/>
<name>A0A0K1EA95_CHOCO</name>
<accession>A0A0K1EA95</accession>
<dbReference type="InterPro" id="IPR005702">
    <property type="entry name" value="Wzc-like_C"/>
</dbReference>
<dbReference type="InterPro" id="IPR027417">
    <property type="entry name" value="P-loop_NTPase"/>
</dbReference>
<evidence type="ECO:0000313" key="5">
    <source>
        <dbReference type="Proteomes" id="UP000067626"/>
    </source>
</evidence>
<evidence type="ECO:0008006" key="6">
    <source>
        <dbReference type="Google" id="ProtNLM"/>
    </source>
</evidence>
<dbReference type="SUPFAM" id="SSF52540">
    <property type="entry name" value="P-loop containing nucleoside triphosphate hydrolases"/>
    <property type="match status" value="1"/>
</dbReference>
<dbReference type="Proteomes" id="UP000067626">
    <property type="component" value="Chromosome"/>
</dbReference>
<dbReference type="CDD" id="cd05387">
    <property type="entry name" value="BY-kinase"/>
    <property type="match status" value="1"/>
</dbReference>
<protein>
    <recommendedName>
        <fullName evidence="6">CobQ/CobB/MinD/ParA nucleotide binding domain-containing protein</fullName>
    </recommendedName>
</protein>
<dbReference type="GO" id="GO:0004713">
    <property type="term" value="F:protein tyrosine kinase activity"/>
    <property type="evidence" value="ECO:0007669"/>
    <property type="project" value="TreeGrafter"/>
</dbReference>
<feature type="region of interest" description="Disordered" evidence="3">
    <location>
        <begin position="208"/>
        <end position="235"/>
    </location>
</feature>
<sequence length="527" mass="56853">MAEPIEAGKPAPVASLERALDQVIDFLGRVEHAPRARALAIEARRLRTIVGKWRSIEPPEDVREEMIARVLRLANDAEEAIAEAHAGAGRQPSSPQLTAGRSIDADAARAAQRRGSAPVLDLGMWGPGQQESKPDARTVEVNRFTPPSVPRYEGRAQGMPAIPDLSPGAQPPRPATPSRGMPSSEQPFVMPSGGPRVPSLQFERVAQPSPEPEVLEGELIDPPQPPRMPRPEPRTTYEADASTMEIAGSPVLQAQREVAQQSPPSLRLDHDASPPSYDEMATTLFAVPSGIKNLSALSVIPAQRPEGLDPNLVMISEPYGKRADSFRALRRKLAAGSARIIAITSAKPQEGKTVCAINLALALAESSPRNVLLVEANIRNPGLAATMKFEPQLCFTEQLRRHRKDEDEPWVVVEQTTTKPTDEAPGSGTTRGGVVHMLAVDPRAERPPMLDAVAFAKGMEGLKRTGYEYIIVDTPAVLGTLDMQIIGDVVHGVIFTTIVKRSTRRPLRDAIAQIKPAPVLGVIVLEG</sequence>
<keyword evidence="5" id="KW-1185">Reference proteome</keyword>
<organism evidence="4 5">
    <name type="scientific">Chondromyces crocatus</name>
    <dbReference type="NCBI Taxonomy" id="52"/>
    <lineage>
        <taxon>Bacteria</taxon>
        <taxon>Pseudomonadati</taxon>
        <taxon>Myxococcota</taxon>
        <taxon>Polyangia</taxon>
        <taxon>Polyangiales</taxon>
        <taxon>Polyangiaceae</taxon>
        <taxon>Chondromyces</taxon>
    </lineage>
</organism>
<dbReference type="RefSeq" id="WP_063796525.1">
    <property type="nucleotide sequence ID" value="NZ_CP012159.1"/>
</dbReference>
<keyword evidence="1" id="KW-0547">Nucleotide-binding</keyword>
<dbReference type="GO" id="GO:0005886">
    <property type="term" value="C:plasma membrane"/>
    <property type="evidence" value="ECO:0007669"/>
    <property type="project" value="TreeGrafter"/>
</dbReference>
<reference evidence="4 5" key="1">
    <citation type="submission" date="2015-07" db="EMBL/GenBank/DDBJ databases">
        <title>Genome analysis of myxobacterium Chondromyces crocatus Cm c5 reveals a high potential for natural compound synthesis and the genetic basis for the loss of fruiting body formation.</title>
        <authorList>
            <person name="Zaburannyi N."/>
            <person name="Bunk B."/>
            <person name="Maier J."/>
            <person name="Overmann J."/>
            <person name="Mueller R."/>
        </authorList>
    </citation>
    <scope>NUCLEOTIDE SEQUENCE [LARGE SCALE GENOMIC DNA]</scope>
    <source>
        <strain evidence="4 5">Cm c5</strain>
    </source>
</reference>
<gene>
    <name evidence="4" type="ORF">CMC5_019160</name>
</gene>
<keyword evidence="2" id="KW-0067">ATP-binding</keyword>
<evidence type="ECO:0000313" key="4">
    <source>
        <dbReference type="EMBL" id="AKT37774.1"/>
    </source>
</evidence>
<proteinExistence type="predicted"/>
<feature type="region of interest" description="Disordered" evidence="3">
    <location>
        <begin position="145"/>
        <end position="187"/>
    </location>
</feature>